<feature type="domain" description="Beta-lactamase-related" evidence="2">
    <location>
        <begin position="10"/>
        <end position="336"/>
    </location>
</feature>
<comment type="caution">
    <text evidence="3">The sequence shown here is derived from an EMBL/GenBank/DDBJ whole genome shotgun (WGS) entry which is preliminary data.</text>
</comment>
<name>A0A2M8LX74_9ACTN</name>
<gene>
    <name evidence="3" type="ORF">CUT44_17715</name>
</gene>
<proteinExistence type="predicted"/>
<evidence type="ECO:0000313" key="4">
    <source>
        <dbReference type="Proteomes" id="UP000230407"/>
    </source>
</evidence>
<dbReference type="Proteomes" id="UP000230407">
    <property type="component" value="Unassembled WGS sequence"/>
</dbReference>
<dbReference type="SUPFAM" id="SSF56601">
    <property type="entry name" value="beta-lactamase/transpeptidase-like"/>
    <property type="match status" value="1"/>
</dbReference>
<organism evidence="3 4">
    <name type="scientific">Streptomyces carminius</name>
    <dbReference type="NCBI Taxonomy" id="2665496"/>
    <lineage>
        <taxon>Bacteria</taxon>
        <taxon>Bacillati</taxon>
        <taxon>Actinomycetota</taxon>
        <taxon>Actinomycetes</taxon>
        <taxon>Kitasatosporales</taxon>
        <taxon>Streptomycetaceae</taxon>
        <taxon>Streptomyces</taxon>
    </lineage>
</organism>
<dbReference type="Gene3D" id="3.40.710.10">
    <property type="entry name" value="DD-peptidase/beta-lactamase superfamily"/>
    <property type="match status" value="1"/>
</dbReference>
<sequence>MAAVADAASGPAVAVVAVRAGEPAMLCRGATEATRFELGSVTKTFTALLLAESVARGEVRADEPIAGRLPGPAVPRGLGDRITFEHLATHTAGLPRLPPGLPRRALPRWFTNPYETFTPEHLLRSLPRVRVRRPPGERVRYSNLGVGLLGQLLGEAAGTGPADRSGPAGQTDPTGYAAALTARVLAPLGLADTTCDPEVPQATGHFHHRPRPPWRIPGLPGAGALRSSPRDLLRYLTALLDPPDGPARIPGTLRTALHDVTRPRVTEPGGDRVCLVWKSRLLTAADGAPRELLFHSGGTRGFTSFAGFSPTTGTALAALTNGSPTLRGTFIHTAYRALRELTLEAPPRQPPARRPGPAHPAEPRPGVR</sequence>
<evidence type="ECO:0000313" key="3">
    <source>
        <dbReference type="EMBL" id="PJE96552.1"/>
    </source>
</evidence>
<dbReference type="PANTHER" id="PTHR46825">
    <property type="entry name" value="D-ALANYL-D-ALANINE-CARBOXYPEPTIDASE/ENDOPEPTIDASE AMPH"/>
    <property type="match status" value="1"/>
</dbReference>
<reference evidence="3 4" key="1">
    <citation type="submission" date="2017-11" db="EMBL/GenBank/DDBJ databases">
        <title>Streptomyces carmine sp. nov., a novel actinomycete isolated from Sophora alopecuroides in Xinjiang, China.</title>
        <authorList>
            <person name="Wang Y."/>
            <person name="Luo X."/>
            <person name="Wan C."/>
            <person name="Zhang L."/>
        </authorList>
    </citation>
    <scope>NUCLEOTIDE SEQUENCE [LARGE SCALE GENOMIC DNA]</scope>
    <source>
        <strain evidence="3 4">TRM SA0054</strain>
    </source>
</reference>
<dbReference type="InterPro" id="IPR012338">
    <property type="entry name" value="Beta-lactam/transpept-like"/>
</dbReference>
<feature type="region of interest" description="Disordered" evidence="1">
    <location>
        <begin position="344"/>
        <end position="368"/>
    </location>
</feature>
<feature type="compositionally biased region" description="Pro residues" evidence="1">
    <location>
        <begin position="347"/>
        <end position="360"/>
    </location>
</feature>
<accession>A0A2M8LX74</accession>
<protein>
    <submittedName>
        <fullName evidence="3">Penicillin-binding protein</fullName>
    </submittedName>
</protein>
<dbReference type="InterPro" id="IPR050491">
    <property type="entry name" value="AmpC-like"/>
</dbReference>
<dbReference type="AlphaFoldDB" id="A0A2M8LX74"/>
<dbReference type="Pfam" id="PF00144">
    <property type="entry name" value="Beta-lactamase"/>
    <property type="match status" value="1"/>
</dbReference>
<dbReference type="EMBL" id="PGGW01000058">
    <property type="protein sequence ID" value="PJE96552.1"/>
    <property type="molecule type" value="Genomic_DNA"/>
</dbReference>
<dbReference type="InterPro" id="IPR001466">
    <property type="entry name" value="Beta-lactam-related"/>
</dbReference>
<evidence type="ECO:0000256" key="1">
    <source>
        <dbReference type="SAM" id="MobiDB-lite"/>
    </source>
</evidence>
<dbReference type="PANTHER" id="PTHR46825:SF7">
    <property type="entry name" value="D-ALANYL-D-ALANINE CARBOXYPEPTIDASE"/>
    <property type="match status" value="1"/>
</dbReference>
<keyword evidence="4" id="KW-1185">Reference proteome</keyword>
<evidence type="ECO:0000259" key="2">
    <source>
        <dbReference type="Pfam" id="PF00144"/>
    </source>
</evidence>